<name>A0AAW1VBB8_9CUCU</name>
<dbReference type="PANTHER" id="PTHR13154:SF6">
    <property type="entry name" value="GEO05078P1"/>
    <property type="match status" value="1"/>
</dbReference>
<reference evidence="1 2" key="1">
    <citation type="submission" date="2023-03" db="EMBL/GenBank/DDBJ databases">
        <title>Genome insight into feeding habits of ladybird beetles.</title>
        <authorList>
            <person name="Li H.-S."/>
            <person name="Huang Y.-H."/>
            <person name="Pang H."/>
        </authorList>
    </citation>
    <scope>NUCLEOTIDE SEQUENCE [LARGE SCALE GENOMIC DNA]</scope>
    <source>
        <strain evidence="1">SYSU_2023b</strain>
        <tissue evidence="1">Whole body</tissue>
    </source>
</reference>
<dbReference type="PANTHER" id="PTHR13154">
    <property type="entry name" value="POLYADENYLATE-BINDING PROTEIN-INTERACTING PROTEIN 2"/>
    <property type="match status" value="1"/>
</dbReference>
<dbReference type="Proteomes" id="UP001431783">
    <property type="component" value="Unassembled WGS sequence"/>
</dbReference>
<accession>A0AAW1VBB8</accession>
<dbReference type="InterPro" id="IPR040396">
    <property type="entry name" value="PAIP2-like"/>
</dbReference>
<evidence type="ECO:0008006" key="3">
    <source>
        <dbReference type="Google" id="ProtNLM"/>
    </source>
</evidence>
<dbReference type="GO" id="GO:0005737">
    <property type="term" value="C:cytoplasm"/>
    <property type="evidence" value="ECO:0007669"/>
    <property type="project" value="TreeGrafter"/>
</dbReference>
<sequence>MKMPSIQSAENGLYDYEDNSYYGENIDNLNNSIEDYGSTGEDVFSEYLWMENEEEFDKEVMQRLEEEALMEQCIEAMLADETSDSNMIQGRNITESTNEVSNLITNLKIDSAEVAKGSNLNPLAEEFIPSANTTSKSVDTSS</sequence>
<evidence type="ECO:0000313" key="2">
    <source>
        <dbReference type="Proteomes" id="UP001431783"/>
    </source>
</evidence>
<evidence type="ECO:0000313" key="1">
    <source>
        <dbReference type="EMBL" id="KAK9890286.1"/>
    </source>
</evidence>
<dbReference type="GO" id="GO:0000900">
    <property type="term" value="F:mRNA regulatory element binding translation repressor activity"/>
    <property type="evidence" value="ECO:0007669"/>
    <property type="project" value="InterPro"/>
</dbReference>
<proteinExistence type="predicted"/>
<gene>
    <name evidence="1" type="ORF">WA026_010389</name>
</gene>
<dbReference type="GO" id="GO:0045947">
    <property type="term" value="P:negative regulation of translational initiation"/>
    <property type="evidence" value="ECO:0007669"/>
    <property type="project" value="InterPro"/>
</dbReference>
<organism evidence="1 2">
    <name type="scientific">Henosepilachna vigintioctopunctata</name>
    <dbReference type="NCBI Taxonomy" id="420089"/>
    <lineage>
        <taxon>Eukaryota</taxon>
        <taxon>Metazoa</taxon>
        <taxon>Ecdysozoa</taxon>
        <taxon>Arthropoda</taxon>
        <taxon>Hexapoda</taxon>
        <taxon>Insecta</taxon>
        <taxon>Pterygota</taxon>
        <taxon>Neoptera</taxon>
        <taxon>Endopterygota</taxon>
        <taxon>Coleoptera</taxon>
        <taxon>Polyphaga</taxon>
        <taxon>Cucujiformia</taxon>
        <taxon>Coccinelloidea</taxon>
        <taxon>Coccinellidae</taxon>
        <taxon>Epilachninae</taxon>
        <taxon>Epilachnini</taxon>
        <taxon>Henosepilachna</taxon>
    </lineage>
</organism>
<keyword evidence="2" id="KW-1185">Reference proteome</keyword>
<protein>
    <recommendedName>
        <fullName evidence="3">Polyadenylate-binding protein-interacting protein 2</fullName>
    </recommendedName>
</protein>
<dbReference type="AlphaFoldDB" id="A0AAW1VBB8"/>
<dbReference type="EMBL" id="JARQZJ010000125">
    <property type="protein sequence ID" value="KAK9890286.1"/>
    <property type="molecule type" value="Genomic_DNA"/>
</dbReference>
<comment type="caution">
    <text evidence="1">The sequence shown here is derived from an EMBL/GenBank/DDBJ whole genome shotgun (WGS) entry which is preliminary data.</text>
</comment>